<dbReference type="Gene3D" id="3.30.1360.150">
    <property type="match status" value="1"/>
</dbReference>
<keyword evidence="3" id="KW-0732">Signal</keyword>
<dbReference type="Pfam" id="PF01663">
    <property type="entry name" value="Phosphodiest"/>
    <property type="match status" value="1"/>
</dbReference>
<comment type="caution">
    <text evidence="5">The sequence shown here is derived from an EMBL/GenBank/DDBJ whole genome shotgun (WGS) entry which is preliminary data.</text>
</comment>
<accession>A0ABT7FJY8</accession>
<dbReference type="SUPFAM" id="SSF53649">
    <property type="entry name" value="Alkaline phosphatase-like"/>
    <property type="match status" value="1"/>
</dbReference>
<dbReference type="InterPro" id="IPR002591">
    <property type="entry name" value="Phosphodiest/P_Trfase"/>
</dbReference>
<organism evidence="5 6">
    <name type="scientific">Sedimentitalea xiamensis</name>
    <dbReference type="NCBI Taxonomy" id="3050037"/>
    <lineage>
        <taxon>Bacteria</taxon>
        <taxon>Pseudomonadati</taxon>
        <taxon>Pseudomonadota</taxon>
        <taxon>Alphaproteobacteria</taxon>
        <taxon>Rhodobacterales</taxon>
        <taxon>Paracoccaceae</taxon>
        <taxon>Sedimentitalea</taxon>
    </lineage>
</organism>
<evidence type="ECO:0000256" key="4">
    <source>
        <dbReference type="SAM" id="MobiDB-lite"/>
    </source>
</evidence>
<gene>
    <name evidence="5" type="ORF">QO034_20190</name>
</gene>
<proteinExistence type="predicted"/>
<keyword evidence="2" id="KW-0479">Metal-binding</keyword>
<evidence type="ECO:0000256" key="3">
    <source>
        <dbReference type="ARBA" id="ARBA00022729"/>
    </source>
</evidence>
<name>A0ABT7FJY8_9RHOB</name>
<keyword evidence="6" id="KW-1185">Reference proteome</keyword>
<reference evidence="5 6" key="1">
    <citation type="submission" date="2023-05" db="EMBL/GenBank/DDBJ databases">
        <title>Sedimentitalea sp. nov. JM2-8.</title>
        <authorList>
            <person name="Huang J."/>
        </authorList>
    </citation>
    <scope>NUCLEOTIDE SEQUENCE [LARGE SCALE GENOMIC DNA]</scope>
    <source>
        <strain evidence="5 6">JM2-8</strain>
    </source>
</reference>
<dbReference type="CDD" id="cd16016">
    <property type="entry name" value="AP-SPAP"/>
    <property type="match status" value="1"/>
</dbReference>
<protein>
    <submittedName>
        <fullName evidence="5">Alkaline phosphatase family protein</fullName>
    </submittedName>
</protein>
<dbReference type="PANTHER" id="PTHR10151">
    <property type="entry name" value="ECTONUCLEOTIDE PYROPHOSPHATASE/PHOSPHODIESTERASE"/>
    <property type="match status" value="1"/>
</dbReference>
<dbReference type="Proteomes" id="UP001227126">
    <property type="component" value="Unassembled WGS sequence"/>
</dbReference>
<evidence type="ECO:0000256" key="1">
    <source>
        <dbReference type="ARBA" id="ARBA00022553"/>
    </source>
</evidence>
<dbReference type="InterPro" id="IPR026263">
    <property type="entry name" value="Alkaline_phosphatase_prok"/>
</dbReference>
<dbReference type="PANTHER" id="PTHR10151:SF120">
    <property type="entry name" value="BIS(5'-ADENOSYL)-TRIPHOSPHATASE"/>
    <property type="match status" value="1"/>
</dbReference>
<dbReference type="PIRSF" id="PIRSF031924">
    <property type="entry name" value="Pi-irrepressible_AP"/>
    <property type="match status" value="1"/>
</dbReference>
<evidence type="ECO:0000256" key="2">
    <source>
        <dbReference type="ARBA" id="ARBA00022723"/>
    </source>
</evidence>
<sequence length="583" mass="63453">MANGVIAEDKPHLILQITVDQLRGDLPFRHYDQFGPGGFRYLMDQGVYYGNAHHAHANTETVVGHTTLATGAHPAAHGMVGNLWFDRATGRTIYNVEDADYPLLTQGADVNPDTEVDPTQLAASSDGRSPRAILTTTFSDELTIATQGRAKVFGVSVKDRGAVSMAGHTGKAFWFSKSAGEFVTSSYYYDSYPDWVTGWNAKDFLQNYLGTSWELIHPIDSYLFGDRDDQEWETDLAGFGRTFPHPYSTVDPLSWKNDPYFPTLLTFSPAGDEITADFAKTLITAEGLGQDDVTDYLSVSFSATDYVGHGFGPSSLETEENLLRLDRTLADLFAFIDAEIGLENTLIALSADHGTPEAPGYLAELGEMGGYVNPEHWATQPAADRIRARFGLSGPLIAGYDHPYLTLSDEVHSRDDIDLVALETAIAEELSAFEGIALAVPSSRLRIGALPDNALMRAVANNYNPDRSGDIYLVTSPGWFINDFDGLSVTVTHGSPWRYDTHVPIAFAGFGLAPQRVSRRVHTVDLALTLAAVADTRPPDGAAGEVLGEVVGYHPSRWPSLSLVPDPKTIRQCPDQLGMSKTG</sequence>
<dbReference type="InterPro" id="IPR017850">
    <property type="entry name" value="Alkaline_phosphatase_core_sf"/>
</dbReference>
<dbReference type="Gene3D" id="3.40.720.10">
    <property type="entry name" value="Alkaline Phosphatase, subunit A"/>
    <property type="match status" value="1"/>
</dbReference>
<keyword evidence="1" id="KW-0597">Phosphoprotein</keyword>
<evidence type="ECO:0000313" key="5">
    <source>
        <dbReference type="EMBL" id="MDK3075402.1"/>
    </source>
</evidence>
<dbReference type="EMBL" id="JASNJE010000037">
    <property type="protein sequence ID" value="MDK3075402.1"/>
    <property type="molecule type" value="Genomic_DNA"/>
</dbReference>
<feature type="region of interest" description="Disordered" evidence="4">
    <location>
        <begin position="106"/>
        <end position="126"/>
    </location>
</feature>
<evidence type="ECO:0000313" key="6">
    <source>
        <dbReference type="Proteomes" id="UP001227126"/>
    </source>
</evidence>
<dbReference type="RefSeq" id="WP_284487330.1">
    <property type="nucleotide sequence ID" value="NZ_JASNJE010000037.1"/>
</dbReference>